<organism evidence="2 3">
    <name type="scientific">Actinoplanes italicus</name>
    <dbReference type="NCBI Taxonomy" id="113567"/>
    <lineage>
        <taxon>Bacteria</taxon>
        <taxon>Bacillati</taxon>
        <taxon>Actinomycetota</taxon>
        <taxon>Actinomycetes</taxon>
        <taxon>Micromonosporales</taxon>
        <taxon>Micromonosporaceae</taxon>
        <taxon>Actinoplanes</taxon>
    </lineage>
</organism>
<reference evidence="2 3" key="1">
    <citation type="submission" date="2018-03" db="EMBL/GenBank/DDBJ databases">
        <title>Genomic Encyclopedia of Archaeal and Bacterial Type Strains, Phase II (KMG-II): from individual species to whole genera.</title>
        <authorList>
            <person name="Goeker M."/>
        </authorList>
    </citation>
    <scope>NUCLEOTIDE SEQUENCE [LARGE SCALE GENOMIC DNA]</scope>
    <source>
        <strain evidence="2 3">DSM 43146</strain>
    </source>
</reference>
<dbReference type="OrthoDB" id="3297292at2"/>
<proteinExistence type="predicted"/>
<dbReference type="Pfam" id="PF04149">
    <property type="entry name" value="DUF397"/>
    <property type="match status" value="1"/>
</dbReference>
<keyword evidence="3" id="KW-1185">Reference proteome</keyword>
<dbReference type="InterPro" id="IPR007278">
    <property type="entry name" value="DUF397"/>
</dbReference>
<protein>
    <submittedName>
        <fullName evidence="2">Uncharacterized protein DUF397</fullName>
    </submittedName>
</protein>
<dbReference type="RefSeq" id="WP_106329586.1">
    <property type="nucleotide sequence ID" value="NZ_BOMO01000153.1"/>
</dbReference>
<accession>A0A2T0JXH3</accession>
<dbReference type="AlphaFoldDB" id="A0A2T0JXH3"/>
<feature type="domain" description="DUF397" evidence="1">
    <location>
        <begin position="9"/>
        <end position="59"/>
    </location>
</feature>
<evidence type="ECO:0000259" key="1">
    <source>
        <dbReference type="Pfam" id="PF04149"/>
    </source>
</evidence>
<comment type="caution">
    <text evidence="2">The sequence shown here is derived from an EMBL/GenBank/DDBJ whole genome shotgun (WGS) entry which is preliminary data.</text>
</comment>
<gene>
    <name evidence="2" type="ORF">CLV67_12812</name>
</gene>
<dbReference type="Proteomes" id="UP000239415">
    <property type="component" value="Unassembled WGS sequence"/>
</dbReference>
<sequence>MIKATEVPQWRRSRRCATGTCVEVARVGDRMLVRDSKDLDIAPLRFTEEQWEEFVAGVKAGTFGF</sequence>
<name>A0A2T0JXH3_9ACTN</name>
<evidence type="ECO:0000313" key="2">
    <source>
        <dbReference type="EMBL" id="PRX12357.1"/>
    </source>
</evidence>
<dbReference type="EMBL" id="PVMZ01000028">
    <property type="protein sequence ID" value="PRX12357.1"/>
    <property type="molecule type" value="Genomic_DNA"/>
</dbReference>
<evidence type="ECO:0000313" key="3">
    <source>
        <dbReference type="Proteomes" id="UP000239415"/>
    </source>
</evidence>